<dbReference type="Proteomes" id="UP000252519">
    <property type="component" value="Unassembled WGS sequence"/>
</dbReference>
<reference evidence="2 3" key="1">
    <citation type="submission" date="2014-10" db="EMBL/GenBank/DDBJ databases">
        <title>Draft genome of the hookworm Ancylostoma caninum.</title>
        <authorList>
            <person name="Mitreva M."/>
        </authorList>
    </citation>
    <scope>NUCLEOTIDE SEQUENCE [LARGE SCALE GENOMIC DNA]</scope>
    <source>
        <strain evidence="2 3">Baltimore</strain>
    </source>
</reference>
<protein>
    <submittedName>
        <fullName evidence="2">Uncharacterized protein</fullName>
    </submittedName>
</protein>
<comment type="caution">
    <text evidence="2">The sequence shown here is derived from an EMBL/GenBank/DDBJ whole genome shotgun (WGS) entry which is preliminary data.</text>
</comment>
<evidence type="ECO:0000256" key="1">
    <source>
        <dbReference type="SAM" id="MobiDB-lite"/>
    </source>
</evidence>
<gene>
    <name evidence="2" type="ORF">ANCCAN_25451</name>
</gene>
<sequence length="241" mass="27159">MPPPVPPPSADPYNLEVAAIPQMQYPGHQRQQYVNNFPTVTYSSDPTLSPPKHIVDPQRHEFAKEEAIAVDYEQELPPADVNAAFSASPMGQLNQSLQQPVQPSAPMYNKYSNDEVEVQIQNSYEPKYLGNTVDSEYVGIPNDLYPAYSRQLKAYAAPEKPVNKQLPKYDIHKVVAAPREPVPAQNRTPIEEAPSDIDQCNTAQENPMFRSRFTTQVKLPRDLQAPVRLPEVPRYTTQVCF</sequence>
<accession>A0A368F9F9</accession>
<evidence type="ECO:0000313" key="2">
    <source>
        <dbReference type="EMBL" id="RCN28801.1"/>
    </source>
</evidence>
<feature type="region of interest" description="Disordered" evidence="1">
    <location>
        <begin position="177"/>
        <end position="197"/>
    </location>
</feature>
<dbReference type="EMBL" id="JOJR01002309">
    <property type="protein sequence ID" value="RCN28801.1"/>
    <property type="molecule type" value="Genomic_DNA"/>
</dbReference>
<evidence type="ECO:0000313" key="3">
    <source>
        <dbReference type="Proteomes" id="UP000252519"/>
    </source>
</evidence>
<dbReference type="OrthoDB" id="5859073at2759"/>
<name>A0A368F9F9_ANCCA</name>
<organism evidence="2 3">
    <name type="scientific">Ancylostoma caninum</name>
    <name type="common">Dog hookworm</name>
    <dbReference type="NCBI Taxonomy" id="29170"/>
    <lineage>
        <taxon>Eukaryota</taxon>
        <taxon>Metazoa</taxon>
        <taxon>Ecdysozoa</taxon>
        <taxon>Nematoda</taxon>
        <taxon>Chromadorea</taxon>
        <taxon>Rhabditida</taxon>
        <taxon>Rhabditina</taxon>
        <taxon>Rhabditomorpha</taxon>
        <taxon>Strongyloidea</taxon>
        <taxon>Ancylostomatidae</taxon>
        <taxon>Ancylostomatinae</taxon>
        <taxon>Ancylostoma</taxon>
    </lineage>
</organism>
<keyword evidence="3" id="KW-1185">Reference proteome</keyword>
<dbReference type="AlphaFoldDB" id="A0A368F9F9"/>
<proteinExistence type="predicted"/>